<dbReference type="SUPFAM" id="SSF53335">
    <property type="entry name" value="S-adenosyl-L-methionine-dependent methyltransferases"/>
    <property type="match status" value="1"/>
</dbReference>
<name>A0A370KC02_9GAMM</name>
<feature type="transmembrane region" description="Helical" evidence="4">
    <location>
        <begin position="168"/>
        <end position="187"/>
    </location>
</feature>
<keyword evidence="1 6" id="KW-0489">Methyltransferase</keyword>
<dbReference type="PANTHER" id="PTHR43464">
    <property type="entry name" value="METHYLTRANSFERASE"/>
    <property type="match status" value="1"/>
</dbReference>
<evidence type="ECO:0000256" key="3">
    <source>
        <dbReference type="ARBA" id="ARBA00022691"/>
    </source>
</evidence>
<keyword evidence="3" id="KW-0949">S-adenosyl-L-methionine</keyword>
<reference evidence="6 7" key="1">
    <citation type="submission" date="2018-07" db="EMBL/GenBank/DDBJ databases">
        <title>Dyella solisilvae sp. nov., isolated from the pine and broad-leaved mixed forest soil.</title>
        <authorList>
            <person name="Gao Z."/>
            <person name="Qiu L."/>
        </authorList>
    </citation>
    <scope>NUCLEOTIDE SEQUENCE [LARGE SCALE GENOMIC DNA]</scope>
    <source>
        <strain evidence="6 7">DHG54</strain>
    </source>
</reference>
<proteinExistence type="predicted"/>
<keyword evidence="4" id="KW-0472">Membrane</keyword>
<comment type="caution">
    <text evidence="6">The sequence shown here is derived from an EMBL/GenBank/DDBJ whole genome shotgun (WGS) entry which is preliminary data.</text>
</comment>
<keyword evidence="4" id="KW-1133">Transmembrane helix</keyword>
<evidence type="ECO:0000256" key="2">
    <source>
        <dbReference type="ARBA" id="ARBA00022679"/>
    </source>
</evidence>
<keyword evidence="2 6" id="KW-0808">Transferase</keyword>
<evidence type="ECO:0000256" key="4">
    <source>
        <dbReference type="SAM" id="Phobius"/>
    </source>
</evidence>
<gene>
    <name evidence="6" type="ORF">DVT68_05035</name>
</gene>
<dbReference type="Gene3D" id="3.40.50.150">
    <property type="entry name" value="Vaccinia Virus protein VP39"/>
    <property type="match status" value="1"/>
</dbReference>
<dbReference type="OrthoDB" id="9772751at2"/>
<accession>A0A370KC02</accession>
<protein>
    <submittedName>
        <fullName evidence="6">Class I SAM-dependent methyltransferase</fullName>
    </submittedName>
</protein>
<dbReference type="PANTHER" id="PTHR43464:SF19">
    <property type="entry name" value="UBIQUINONE BIOSYNTHESIS O-METHYLTRANSFERASE, MITOCHONDRIAL"/>
    <property type="match status" value="1"/>
</dbReference>
<dbReference type="InterPro" id="IPR013216">
    <property type="entry name" value="Methyltransf_11"/>
</dbReference>
<dbReference type="GO" id="GO:0032259">
    <property type="term" value="P:methylation"/>
    <property type="evidence" value="ECO:0007669"/>
    <property type="project" value="UniProtKB-KW"/>
</dbReference>
<feature type="domain" description="Methyltransferase type 11" evidence="5">
    <location>
        <begin position="43"/>
        <end position="143"/>
    </location>
</feature>
<dbReference type="Pfam" id="PF08241">
    <property type="entry name" value="Methyltransf_11"/>
    <property type="match status" value="1"/>
</dbReference>
<evidence type="ECO:0000313" key="6">
    <source>
        <dbReference type="EMBL" id="RDJ00177.1"/>
    </source>
</evidence>
<keyword evidence="4" id="KW-0812">Transmembrane</keyword>
<dbReference type="AlphaFoldDB" id="A0A370KC02"/>
<sequence>MRFAFGKNWRSFLSLLDDQRVDQSRRAICELLGRNDLQGLRVLDIGSGSGLSSLAMHQLGAEVVAFDYDPDSVACTEELRRLYGPGGKHWTVMQGSVLDAPFMQSLGEFDLVYSWGVLHHTGEMWKAIDLAQKCVAPGGTLLIALYNDQGWRSRVWHTVKRFYCSSQFGRGMVVAIFYPLFATYALWQDVRHLHMPGAHARDYVRKRGMSLSHDWRDWLGGFPFEVAKPEDVVQELAEVGFELQRQTLTRGLGCNEFVFTKGATPHGK</sequence>
<organism evidence="6 7">
    <name type="scientific">Dyella solisilvae</name>
    <dbReference type="NCBI Taxonomy" id="1920168"/>
    <lineage>
        <taxon>Bacteria</taxon>
        <taxon>Pseudomonadati</taxon>
        <taxon>Pseudomonadota</taxon>
        <taxon>Gammaproteobacteria</taxon>
        <taxon>Lysobacterales</taxon>
        <taxon>Rhodanobacteraceae</taxon>
        <taxon>Dyella</taxon>
    </lineage>
</organism>
<evidence type="ECO:0000256" key="1">
    <source>
        <dbReference type="ARBA" id="ARBA00022603"/>
    </source>
</evidence>
<dbReference type="CDD" id="cd02440">
    <property type="entry name" value="AdoMet_MTases"/>
    <property type="match status" value="1"/>
</dbReference>
<dbReference type="Proteomes" id="UP000254711">
    <property type="component" value="Unassembled WGS sequence"/>
</dbReference>
<keyword evidence="7" id="KW-1185">Reference proteome</keyword>
<dbReference type="GO" id="GO:0008757">
    <property type="term" value="F:S-adenosylmethionine-dependent methyltransferase activity"/>
    <property type="evidence" value="ECO:0007669"/>
    <property type="project" value="InterPro"/>
</dbReference>
<dbReference type="InterPro" id="IPR029063">
    <property type="entry name" value="SAM-dependent_MTases_sf"/>
</dbReference>
<evidence type="ECO:0000313" key="7">
    <source>
        <dbReference type="Proteomes" id="UP000254711"/>
    </source>
</evidence>
<dbReference type="RefSeq" id="WP_114823902.1">
    <property type="nucleotide sequence ID" value="NZ_QQSY01000001.1"/>
</dbReference>
<evidence type="ECO:0000259" key="5">
    <source>
        <dbReference type="Pfam" id="PF08241"/>
    </source>
</evidence>
<dbReference type="EMBL" id="QQSY01000001">
    <property type="protein sequence ID" value="RDJ00177.1"/>
    <property type="molecule type" value="Genomic_DNA"/>
</dbReference>